<dbReference type="Proteomes" id="UP000437068">
    <property type="component" value="Unassembled WGS sequence"/>
</dbReference>
<dbReference type="Proteomes" id="UP000440732">
    <property type="component" value="Unassembled WGS sequence"/>
</dbReference>
<dbReference type="Proteomes" id="UP000433483">
    <property type="component" value="Unassembled WGS sequence"/>
</dbReference>
<evidence type="ECO:0000313" key="3">
    <source>
        <dbReference type="EMBL" id="KAE9069886.1"/>
    </source>
</evidence>
<dbReference type="Proteomes" id="UP000488956">
    <property type="component" value="Unassembled WGS sequence"/>
</dbReference>
<comment type="caution">
    <text evidence="9">The sequence shown here is derived from an EMBL/GenBank/DDBJ whole genome shotgun (WGS) entry which is preliminary data.</text>
</comment>
<evidence type="ECO:0000313" key="10">
    <source>
        <dbReference type="EMBL" id="KAE9291901.1"/>
    </source>
</evidence>
<dbReference type="EMBL" id="QXGE01003290">
    <property type="protein sequence ID" value="KAE9275898.1"/>
    <property type="molecule type" value="Genomic_DNA"/>
</dbReference>
<evidence type="ECO:0000313" key="9">
    <source>
        <dbReference type="EMBL" id="KAE9275898.1"/>
    </source>
</evidence>
<evidence type="ECO:0000313" key="2">
    <source>
        <dbReference type="EMBL" id="KAE8971790.1"/>
    </source>
</evidence>
<dbReference type="Proteomes" id="UP000486351">
    <property type="component" value="Unassembled WGS sequence"/>
</dbReference>
<evidence type="ECO:0000313" key="12">
    <source>
        <dbReference type="Proteomes" id="UP000433483"/>
    </source>
</evidence>
<evidence type="ECO:0000313" key="19">
    <source>
        <dbReference type="Proteomes" id="UP000486351"/>
    </source>
</evidence>
<evidence type="ECO:0000313" key="1">
    <source>
        <dbReference type="EMBL" id="KAE8945833.1"/>
    </source>
</evidence>
<dbReference type="Proteomes" id="UP000429523">
    <property type="component" value="Unassembled WGS sequence"/>
</dbReference>
<evidence type="ECO:0000313" key="20">
    <source>
        <dbReference type="Proteomes" id="UP000488956"/>
    </source>
</evidence>
<evidence type="ECO:0000313" key="15">
    <source>
        <dbReference type="Proteomes" id="UP000440732"/>
    </source>
</evidence>
<keyword evidence="12" id="KW-1185">Reference proteome</keyword>
<evidence type="ECO:0000313" key="14">
    <source>
        <dbReference type="Proteomes" id="UP000440367"/>
    </source>
</evidence>
<dbReference type="EMBL" id="QXGB01003248">
    <property type="protein sequence ID" value="KAE9171854.1"/>
    <property type="molecule type" value="Genomic_DNA"/>
</dbReference>
<dbReference type="AlphaFoldDB" id="A0A6A4BNI2"/>
<evidence type="ECO:0000313" key="16">
    <source>
        <dbReference type="Proteomes" id="UP000441208"/>
    </source>
</evidence>
<dbReference type="EMBL" id="QXFW01003280">
    <property type="protein sequence ID" value="KAE8971790.1"/>
    <property type="molecule type" value="Genomic_DNA"/>
</dbReference>
<dbReference type="Proteomes" id="UP000441208">
    <property type="component" value="Unassembled WGS sequence"/>
</dbReference>
<dbReference type="EMBL" id="QXFX01003299">
    <property type="protein sequence ID" value="KAE9069886.1"/>
    <property type="molecule type" value="Genomic_DNA"/>
</dbReference>
<evidence type="ECO:0000313" key="4">
    <source>
        <dbReference type="EMBL" id="KAE9070475.1"/>
    </source>
</evidence>
<evidence type="ECO:0000313" key="11">
    <source>
        <dbReference type="Proteomes" id="UP000429523"/>
    </source>
</evidence>
<dbReference type="Proteomes" id="UP000476176">
    <property type="component" value="Unassembled WGS sequence"/>
</dbReference>
<dbReference type="EMBL" id="QXGC01003242">
    <property type="protein sequence ID" value="KAE9177290.1"/>
    <property type="molecule type" value="Genomic_DNA"/>
</dbReference>
<dbReference type="EMBL" id="QXGD01003154">
    <property type="protein sequence ID" value="KAE9180182.1"/>
    <property type="molecule type" value="Genomic_DNA"/>
</dbReference>
<dbReference type="Proteomes" id="UP000460718">
    <property type="component" value="Unassembled WGS sequence"/>
</dbReference>
<dbReference type="EMBL" id="QXGF01000143">
    <property type="protein sequence ID" value="KAE8945833.1"/>
    <property type="molecule type" value="Genomic_DNA"/>
</dbReference>
<accession>A0A6A4BNI2</accession>
<dbReference type="EMBL" id="QXGA01003322">
    <property type="protein sequence ID" value="KAE9084665.1"/>
    <property type="molecule type" value="Genomic_DNA"/>
</dbReference>
<reference evidence="11 12" key="1">
    <citation type="submission" date="2018-08" db="EMBL/GenBank/DDBJ databases">
        <title>Genomic investigation of the strawberry pathogen Phytophthora fragariae indicates pathogenicity is determined by transcriptional variation in three key races.</title>
        <authorList>
            <person name="Adams T.M."/>
            <person name="Armitage A.D."/>
            <person name="Sobczyk M.K."/>
            <person name="Bates H.J."/>
            <person name="Dunwell J.M."/>
            <person name="Nellist C.F."/>
            <person name="Harrison R.J."/>
        </authorList>
    </citation>
    <scope>NUCLEOTIDE SEQUENCE [LARGE SCALE GENOMIC DNA]</scope>
    <source>
        <strain evidence="9 13">A4</strain>
        <strain evidence="8 14">BC-1</strain>
        <strain evidence="7 18">BC-23</strain>
        <strain evidence="6 12">NOV-27</strain>
        <strain evidence="5 15">NOV-5</strain>
        <strain evidence="4 16">NOV-71</strain>
        <strain evidence="10 19">NOV-77</strain>
        <strain evidence="1 11">NOV-9</strain>
        <strain evidence="3 20">ONT-3</strain>
        <strain evidence="2 17">SCRP245</strain>
    </source>
</reference>
<dbReference type="EMBL" id="QXFZ01003219">
    <property type="protein sequence ID" value="KAE9070475.1"/>
    <property type="molecule type" value="Genomic_DNA"/>
</dbReference>
<organism evidence="9 13">
    <name type="scientific">Phytophthora fragariae</name>
    <dbReference type="NCBI Taxonomy" id="53985"/>
    <lineage>
        <taxon>Eukaryota</taxon>
        <taxon>Sar</taxon>
        <taxon>Stramenopiles</taxon>
        <taxon>Oomycota</taxon>
        <taxon>Peronosporomycetes</taxon>
        <taxon>Peronosporales</taxon>
        <taxon>Peronosporaceae</taxon>
        <taxon>Phytophthora</taxon>
    </lineage>
</organism>
<name>A0A6A4BNI2_9STRA</name>
<evidence type="ECO:0000313" key="8">
    <source>
        <dbReference type="EMBL" id="KAE9180182.1"/>
    </source>
</evidence>
<evidence type="ECO:0000313" key="13">
    <source>
        <dbReference type="Proteomes" id="UP000437068"/>
    </source>
</evidence>
<evidence type="ECO:0000313" key="18">
    <source>
        <dbReference type="Proteomes" id="UP000476176"/>
    </source>
</evidence>
<dbReference type="EMBL" id="QXFY01002826">
    <property type="protein sequence ID" value="KAE9291901.1"/>
    <property type="molecule type" value="Genomic_DNA"/>
</dbReference>
<gene>
    <name evidence="9" type="ORF">PF001_g26378</name>
    <name evidence="8" type="ORF">PF002_g27634</name>
    <name evidence="7" type="ORF">PF004_g25818</name>
    <name evidence="6" type="ORF">PF005_g26970</name>
    <name evidence="5" type="ORF">PF006_g26427</name>
    <name evidence="4" type="ORF">PF007_g26927</name>
    <name evidence="10" type="ORF">PF008_g25211</name>
    <name evidence="1" type="ORF">PF009_g4526</name>
    <name evidence="3" type="ORF">PF010_g26499</name>
    <name evidence="2" type="ORF">PF011_g25902</name>
</gene>
<proteinExistence type="predicted"/>
<sequence>MQAVRGDGGADNYPKYQQSESLHWVIAVEEPREHDGHRLVRDDVGIAGHGLCLQRRGFRWFREQFPESSSRAEMRKLRAPSTWNTWCWQSLTDCLSFTSQGFAGMSRVAQKAHLASRVIKVDDPTLTKSAAIKARALAFESKWTESWMGV</sequence>
<evidence type="ECO:0000313" key="17">
    <source>
        <dbReference type="Proteomes" id="UP000460718"/>
    </source>
</evidence>
<dbReference type="Proteomes" id="UP000440367">
    <property type="component" value="Unassembled WGS sequence"/>
</dbReference>
<evidence type="ECO:0000313" key="6">
    <source>
        <dbReference type="EMBL" id="KAE9171854.1"/>
    </source>
</evidence>
<evidence type="ECO:0000313" key="5">
    <source>
        <dbReference type="EMBL" id="KAE9084665.1"/>
    </source>
</evidence>
<evidence type="ECO:0000313" key="7">
    <source>
        <dbReference type="EMBL" id="KAE9177290.1"/>
    </source>
</evidence>
<protein>
    <submittedName>
        <fullName evidence="9">Uncharacterized protein</fullName>
    </submittedName>
</protein>